<dbReference type="GO" id="GO:0005412">
    <property type="term" value="F:D-glucose:sodium symporter activity"/>
    <property type="evidence" value="ECO:0007669"/>
    <property type="project" value="TreeGrafter"/>
</dbReference>
<feature type="transmembrane region" description="Helical" evidence="7">
    <location>
        <begin position="344"/>
        <end position="365"/>
    </location>
</feature>
<feature type="transmembrane region" description="Helical" evidence="7">
    <location>
        <begin position="284"/>
        <end position="309"/>
    </location>
</feature>
<dbReference type="PANTHER" id="PTHR11819:SF195">
    <property type="entry name" value="SODIUM_GLUCOSE COTRANSPORTER 4"/>
    <property type="match status" value="1"/>
</dbReference>
<evidence type="ECO:0000256" key="4">
    <source>
        <dbReference type="ARBA" id="ARBA00022989"/>
    </source>
</evidence>
<protein>
    <submittedName>
        <fullName evidence="8">Solute:Na+ symporter, SSS family</fullName>
    </submittedName>
</protein>
<keyword evidence="9" id="KW-1185">Reference proteome</keyword>
<dbReference type="OrthoDB" id="9814523at2"/>
<reference evidence="8 9" key="1">
    <citation type="submission" date="2017-05" db="EMBL/GenBank/DDBJ databases">
        <authorList>
            <person name="Varghese N."/>
            <person name="Submissions S."/>
        </authorList>
    </citation>
    <scope>NUCLEOTIDE SEQUENCE [LARGE SCALE GENOMIC DNA]</scope>
    <source>
        <strain evidence="8 9">DSM 21342</strain>
    </source>
</reference>
<accession>A0A521DKT2</accession>
<sequence length="586" mass="64348">MKTLETKDYIVFLVYFLIIAAYGFWVYRRKKTANASSKDYFLAEGSLTWWAIGASLIASNISAEQFIGMSGSGFKLGLAIATYEWMAAATLMIVAIFFIPVYLKNKIYTMPQFLNQRYNSTVSMIMAVFWLLLYVVVNLTSILYLGALAINSISGISLNLCMFALAIFAVVITLGGMKVIGYTDVIQVFFLILGGLVTTYLALNMVATHYGTSGVLNGFSFLTEKAGEHFHMVFKKDNPNYMDLPGLTVLIGGMWIVNLNYWGCNQYITQRALGADLKTARSGILFAAFLKMLMPVIVVLPGIAAYLLYREGAFQTEMLQGGEVNPDRAYPVLLNLLPAGLKGLSFAALTAAVVASLAGKANSIATIFTLDIYKKVININANEKKLVWIGKATVIIAMLLAIVIAPNLGIDKKGGFQYIQEYTGFVSPGIFAMFILGFFWKRTTSNAALFATIGGFALSVFFKLLPTFADLSFLASTGFSKDNGTGVFEIPFLDRMGFVFIICVVSMYIISMIESRKTEVVEEWVEDEEIPVYADDIIAAETTTARKVKKAKGLEVDTSMFKTSPGFAVGALIICGLLVALYTVFW</sequence>
<feature type="transmembrane region" description="Helical" evidence="7">
    <location>
        <begin position="40"/>
        <end position="63"/>
    </location>
</feature>
<comment type="similarity">
    <text evidence="2 6">Belongs to the sodium:solute symporter (SSF) (TC 2.A.21) family.</text>
</comment>
<dbReference type="PROSITE" id="PS50283">
    <property type="entry name" value="NA_SOLUT_SYMP_3"/>
    <property type="match status" value="1"/>
</dbReference>
<name>A0A521DKT2_9SPHI</name>
<feature type="transmembrane region" description="Helical" evidence="7">
    <location>
        <begin position="422"/>
        <end position="440"/>
    </location>
</feature>
<dbReference type="CDD" id="cd10325">
    <property type="entry name" value="SLC5sbd_vSGLT"/>
    <property type="match status" value="1"/>
</dbReference>
<dbReference type="AlphaFoldDB" id="A0A521DKT2"/>
<dbReference type="InterPro" id="IPR001734">
    <property type="entry name" value="Na/solute_symporter"/>
</dbReference>
<organism evidence="8 9">
    <name type="scientific">Solitalea koreensis</name>
    <dbReference type="NCBI Taxonomy" id="543615"/>
    <lineage>
        <taxon>Bacteria</taxon>
        <taxon>Pseudomonadati</taxon>
        <taxon>Bacteroidota</taxon>
        <taxon>Sphingobacteriia</taxon>
        <taxon>Sphingobacteriales</taxon>
        <taxon>Sphingobacteriaceae</taxon>
        <taxon>Solitalea</taxon>
    </lineage>
</organism>
<feature type="transmembrane region" description="Helical" evidence="7">
    <location>
        <begin position="567"/>
        <end position="585"/>
    </location>
</feature>
<evidence type="ECO:0000256" key="3">
    <source>
        <dbReference type="ARBA" id="ARBA00022692"/>
    </source>
</evidence>
<proteinExistence type="inferred from homology"/>
<keyword evidence="4 7" id="KW-1133">Transmembrane helix</keyword>
<dbReference type="NCBIfam" id="TIGR00813">
    <property type="entry name" value="sss"/>
    <property type="match status" value="1"/>
</dbReference>
<dbReference type="Pfam" id="PF00474">
    <property type="entry name" value="SSF"/>
    <property type="match status" value="1"/>
</dbReference>
<evidence type="ECO:0000256" key="7">
    <source>
        <dbReference type="SAM" id="Phobius"/>
    </source>
</evidence>
<evidence type="ECO:0000256" key="5">
    <source>
        <dbReference type="ARBA" id="ARBA00023136"/>
    </source>
</evidence>
<feature type="transmembrane region" description="Helical" evidence="7">
    <location>
        <begin position="124"/>
        <end position="150"/>
    </location>
</feature>
<feature type="transmembrane region" description="Helical" evidence="7">
    <location>
        <begin position="386"/>
        <end position="410"/>
    </location>
</feature>
<evidence type="ECO:0000313" key="8">
    <source>
        <dbReference type="EMBL" id="SMO72238.1"/>
    </source>
</evidence>
<feature type="transmembrane region" description="Helical" evidence="7">
    <location>
        <begin position="83"/>
        <end position="103"/>
    </location>
</feature>
<evidence type="ECO:0000256" key="6">
    <source>
        <dbReference type="RuleBase" id="RU362091"/>
    </source>
</evidence>
<dbReference type="Gene3D" id="1.20.1730.10">
    <property type="entry name" value="Sodium/glucose cotransporter"/>
    <property type="match status" value="1"/>
</dbReference>
<dbReference type="RefSeq" id="WP_142604275.1">
    <property type="nucleotide sequence ID" value="NZ_FXSZ01000007.1"/>
</dbReference>
<feature type="transmembrane region" description="Helical" evidence="7">
    <location>
        <begin position="188"/>
        <end position="207"/>
    </location>
</feature>
<feature type="transmembrane region" description="Helical" evidence="7">
    <location>
        <begin position="12"/>
        <end position="28"/>
    </location>
</feature>
<evidence type="ECO:0000313" key="9">
    <source>
        <dbReference type="Proteomes" id="UP000315971"/>
    </source>
</evidence>
<comment type="subcellular location">
    <subcellularLocation>
        <location evidence="1">Membrane</location>
        <topology evidence="1">Multi-pass membrane protein</topology>
    </subcellularLocation>
</comment>
<dbReference type="InterPro" id="IPR038377">
    <property type="entry name" value="Na/Glc_symporter_sf"/>
</dbReference>
<feature type="transmembrane region" description="Helical" evidence="7">
    <location>
        <begin position="156"/>
        <end position="176"/>
    </location>
</feature>
<dbReference type="PANTHER" id="PTHR11819">
    <property type="entry name" value="SOLUTE CARRIER FAMILY 5"/>
    <property type="match status" value="1"/>
</dbReference>
<dbReference type="Proteomes" id="UP000315971">
    <property type="component" value="Unassembled WGS sequence"/>
</dbReference>
<gene>
    <name evidence="8" type="ORF">SAMN06265350_10787</name>
</gene>
<keyword evidence="3 7" id="KW-0812">Transmembrane</keyword>
<dbReference type="EMBL" id="FXSZ01000007">
    <property type="protein sequence ID" value="SMO72238.1"/>
    <property type="molecule type" value="Genomic_DNA"/>
</dbReference>
<dbReference type="GO" id="GO:0005886">
    <property type="term" value="C:plasma membrane"/>
    <property type="evidence" value="ECO:0007669"/>
    <property type="project" value="TreeGrafter"/>
</dbReference>
<keyword evidence="5 7" id="KW-0472">Membrane</keyword>
<feature type="transmembrane region" description="Helical" evidence="7">
    <location>
        <begin position="244"/>
        <end position="263"/>
    </location>
</feature>
<feature type="transmembrane region" description="Helical" evidence="7">
    <location>
        <begin position="447"/>
        <end position="465"/>
    </location>
</feature>
<evidence type="ECO:0000256" key="2">
    <source>
        <dbReference type="ARBA" id="ARBA00006434"/>
    </source>
</evidence>
<feature type="transmembrane region" description="Helical" evidence="7">
    <location>
        <begin position="492"/>
        <end position="510"/>
    </location>
</feature>
<evidence type="ECO:0000256" key="1">
    <source>
        <dbReference type="ARBA" id="ARBA00004141"/>
    </source>
</evidence>